<dbReference type="Proteomes" id="UP000811545">
    <property type="component" value="Unassembled WGS sequence"/>
</dbReference>
<keyword evidence="1" id="KW-0175">Coiled coil</keyword>
<dbReference type="EMBL" id="QLTW01000166">
    <property type="protein sequence ID" value="MBT9145771.1"/>
    <property type="molecule type" value="Genomic_DNA"/>
</dbReference>
<organism evidence="2 3">
    <name type="scientific">Psychracetigena formicireducens</name>
    <dbReference type="NCBI Taxonomy" id="2986056"/>
    <lineage>
        <taxon>Bacteria</taxon>
        <taxon>Bacillati</taxon>
        <taxon>Candidatus Lithacetigenota</taxon>
        <taxon>Candidatus Psychracetigena</taxon>
    </lineage>
</organism>
<feature type="coiled-coil region" evidence="1">
    <location>
        <begin position="114"/>
        <end position="141"/>
    </location>
</feature>
<sequence length="166" mass="20165">MNPREASKVRRSWFADVEVKDKIRLVNFTQKQDFYQLYIKGVFQNVNSGTVVLGEGWSFAYYEKNYEKQLQECIKDFTGKVLQGGEEYRRYVKELNLIREDFEKKSDREKEMEKIKYDREVKRLTKNIDELRNLKAGKKEDYEWELIRIVETVWYKIVLRPQSQLQ</sequence>
<proteinExistence type="predicted"/>
<evidence type="ECO:0000313" key="3">
    <source>
        <dbReference type="Proteomes" id="UP000811545"/>
    </source>
</evidence>
<accession>A0A9E2BHP1</accession>
<gene>
    <name evidence="2" type="ORF">DDT42_01648</name>
</gene>
<reference evidence="2 3" key="1">
    <citation type="journal article" date="2021" name="bioRxiv">
        <title>Unique metabolic strategies in Hadean analogues reveal hints for primordial physiology.</title>
        <authorList>
            <person name="Nobu M.K."/>
            <person name="Nakai R."/>
            <person name="Tamazawa S."/>
            <person name="Mori H."/>
            <person name="Toyoda A."/>
            <person name="Ijiri A."/>
            <person name="Suzuki S."/>
            <person name="Kurokawa K."/>
            <person name="Kamagata Y."/>
            <person name="Tamaki H."/>
        </authorList>
    </citation>
    <scope>NUCLEOTIDE SEQUENCE [LARGE SCALE GENOMIC DNA]</scope>
    <source>
        <strain evidence="2">BS525</strain>
    </source>
</reference>
<evidence type="ECO:0000256" key="1">
    <source>
        <dbReference type="SAM" id="Coils"/>
    </source>
</evidence>
<name>A0A9E2BHP1_PSYF1</name>
<protein>
    <submittedName>
        <fullName evidence="2">Uncharacterized protein</fullName>
    </submittedName>
</protein>
<evidence type="ECO:0000313" key="2">
    <source>
        <dbReference type="EMBL" id="MBT9145771.1"/>
    </source>
</evidence>
<dbReference type="AlphaFoldDB" id="A0A9E2BHP1"/>
<comment type="caution">
    <text evidence="2">The sequence shown here is derived from an EMBL/GenBank/DDBJ whole genome shotgun (WGS) entry which is preliminary data.</text>
</comment>